<sequence>MFAQRQLRAALTALALSGLALTALQGTAGAADAPTATASATAETSPVASIEESTARALARSLAEPAWHRQVAEAALADEEVDLLALTARSAAQPAVDLRTTLAEAETAIAKAKGLGTDTGSLLRVSLAGKPVRASALARISPLVASAPADDDADVVIAYDSAGNAHELNAGKAPERPVYVVGVDGQKALAAGLEVIDRELAAQGLGTLSTPKTHTSAAGSAAVASTGFWTTRIKSVSVADLKEPWFKGDAEIFTLVTGFGTDGKVRVDTVTMPYLDDENTTYYPNQILVNWSNYKYNLADAVLMEDDGDTNYSSLAKALATALLTITDQGMYTPLVNALIDAMPTSWWTDDPDYVDSFYTLARETADSRTGASANARMTVERYYVSAL</sequence>
<dbReference type="EMBL" id="JBHTEB010000001">
    <property type="protein sequence ID" value="MFD0319314.1"/>
    <property type="molecule type" value="Genomic_DNA"/>
</dbReference>
<evidence type="ECO:0000256" key="1">
    <source>
        <dbReference type="SAM" id="SignalP"/>
    </source>
</evidence>
<keyword evidence="1" id="KW-0732">Signal</keyword>
<keyword evidence="3" id="KW-1185">Reference proteome</keyword>
<gene>
    <name evidence="2" type="ORF">ACFQZ6_34895</name>
</gene>
<feature type="chain" id="PRO_5046479170" evidence="1">
    <location>
        <begin position="31"/>
        <end position="388"/>
    </location>
</feature>
<accession>A0ABW2WJM1</accession>
<name>A0ABW2WJM1_9ACTN</name>
<evidence type="ECO:0000313" key="3">
    <source>
        <dbReference type="Proteomes" id="UP001597023"/>
    </source>
</evidence>
<proteinExistence type="predicted"/>
<feature type="signal peptide" evidence="1">
    <location>
        <begin position="1"/>
        <end position="30"/>
    </location>
</feature>
<protein>
    <submittedName>
        <fullName evidence="2">DUF3103 family protein</fullName>
    </submittedName>
</protein>
<dbReference type="InterPro" id="IPR021452">
    <property type="entry name" value="DUF3103"/>
</dbReference>
<dbReference type="RefSeq" id="WP_381617742.1">
    <property type="nucleotide sequence ID" value="NZ_JBHTEB010000001.1"/>
</dbReference>
<dbReference type="Pfam" id="PF11301">
    <property type="entry name" value="DUF3103"/>
    <property type="match status" value="1"/>
</dbReference>
<dbReference type="Proteomes" id="UP001597023">
    <property type="component" value="Unassembled WGS sequence"/>
</dbReference>
<comment type="caution">
    <text evidence="2">The sequence shown here is derived from an EMBL/GenBank/DDBJ whole genome shotgun (WGS) entry which is preliminary data.</text>
</comment>
<evidence type="ECO:0000313" key="2">
    <source>
        <dbReference type="EMBL" id="MFD0319314.1"/>
    </source>
</evidence>
<organism evidence="2 3">
    <name type="scientific">Streptomyces flavalbus</name>
    <dbReference type="NCBI Taxonomy" id="2665155"/>
    <lineage>
        <taxon>Bacteria</taxon>
        <taxon>Bacillati</taxon>
        <taxon>Actinomycetota</taxon>
        <taxon>Actinomycetes</taxon>
        <taxon>Kitasatosporales</taxon>
        <taxon>Streptomycetaceae</taxon>
        <taxon>Streptomyces</taxon>
    </lineage>
</organism>
<reference evidence="3" key="1">
    <citation type="journal article" date="2019" name="Int. J. Syst. Evol. Microbiol.">
        <title>The Global Catalogue of Microorganisms (GCM) 10K type strain sequencing project: providing services to taxonomists for standard genome sequencing and annotation.</title>
        <authorList>
            <consortium name="The Broad Institute Genomics Platform"/>
            <consortium name="The Broad Institute Genome Sequencing Center for Infectious Disease"/>
            <person name="Wu L."/>
            <person name="Ma J."/>
        </authorList>
    </citation>
    <scope>NUCLEOTIDE SEQUENCE [LARGE SCALE GENOMIC DNA]</scope>
    <source>
        <strain evidence="3">CGMCC 4.7400</strain>
    </source>
</reference>